<proteinExistence type="predicted"/>
<dbReference type="EMBL" id="LR031874">
    <property type="protein sequence ID" value="VDD26451.1"/>
    <property type="molecule type" value="Genomic_DNA"/>
</dbReference>
<sequence length="46" mass="4791">MSGTLGHLHRACLGPKGQSGSSRRRRGITLLGDENEEGTVVSAQGN</sequence>
<organism evidence="2">
    <name type="scientific">Brassica oleracea</name>
    <name type="common">Wild cabbage</name>
    <dbReference type="NCBI Taxonomy" id="3712"/>
    <lineage>
        <taxon>Eukaryota</taxon>
        <taxon>Viridiplantae</taxon>
        <taxon>Streptophyta</taxon>
        <taxon>Embryophyta</taxon>
        <taxon>Tracheophyta</taxon>
        <taxon>Spermatophyta</taxon>
        <taxon>Magnoliopsida</taxon>
        <taxon>eudicotyledons</taxon>
        <taxon>Gunneridae</taxon>
        <taxon>Pentapetalae</taxon>
        <taxon>rosids</taxon>
        <taxon>malvids</taxon>
        <taxon>Brassicales</taxon>
        <taxon>Brassicaceae</taxon>
        <taxon>Brassiceae</taxon>
        <taxon>Brassica</taxon>
    </lineage>
</organism>
<evidence type="ECO:0000313" key="2">
    <source>
        <dbReference type="EMBL" id="VDD26451.1"/>
    </source>
</evidence>
<dbReference type="AlphaFoldDB" id="A0A3P6DRT0"/>
<reference evidence="2" key="1">
    <citation type="submission" date="2018-11" db="EMBL/GenBank/DDBJ databases">
        <authorList>
            <consortium name="Genoscope - CEA"/>
            <person name="William W."/>
        </authorList>
    </citation>
    <scope>NUCLEOTIDE SEQUENCE</scope>
</reference>
<name>A0A3P6DRT0_BRAOL</name>
<gene>
    <name evidence="2" type="ORF">BOLC2T11585H</name>
</gene>
<feature type="region of interest" description="Disordered" evidence="1">
    <location>
        <begin position="1"/>
        <end position="46"/>
    </location>
</feature>
<protein>
    <submittedName>
        <fullName evidence="2">Uncharacterized protein</fullName>
    </submittedName>
</protein>
<evidence type="ECO:0000256" key="1">
    <source>
        <dbReference type="SAM" id="MobiDB-lite"/>
    </source>
</evidence>
<accession>A0A3P6DRT0</accession>